<keyword evidence="1" id="KW-0472">Membrane</keyword>
<dbReference type="GO" id="GO:0005886">
    <property type="term" value="C:plasma membrane"/>
    <property type="evidence" value="ECO:0000318"/>
    <property type="project" value="GO_Central"/>
</dbReference>
<evidence type="ECO:0000313" key="4">
    <source>
        <dbReference type="WormBase" id="T16A9.2"/>
    </source>
</evidence>
<dbReference type="eggNOG" id="ENOG502SXBJ">
    <property type="taxonomic scope" value="Eukaryota"/>
</dbReference>
<dbReference type="HOGENOM" id="CLU_036335_2_0_1"/>
<organism evidence="2 3">
    <name type="scientific">Caenorhabditis elegans</name>
    <dbReference type="NCBI Taxonomy" id="6239"/>
    <lineage>
        <taxon>Eukaryota</taxon>
        <taxon>Metazoa</taxon>
        <taxon>Ecdysozoa</taxon>
        <taxon>Nematoda</taxon>
        <taxon>Chromadorea</taxon>
        <taxon>Rhabditida</taxon>
        <taxon>Rhabditina</taxon>
        <taxon>Rhabditomorpha</taxon>
        <taxon>Rhabditoidea</taxon>
        <taxon>Rhabditidae</taxon>
        <taxon>Peloderinae</taxon>
        <taxon>Caenorhabditis</taxon>
    </lineage>
</organism>
<dbReference type="Pfam" id="PF10326">
    <property type="entry name" value="7TM_GPCR_Str"/>
    <property type="match status" value="1"/>
</dbReference>
<dbReference type="GeneID" id="188548"/>
<dbReference type="AGR" id="WB:WBGene00006261"/>
<dbReference type="Proteomes" id="UP000001940">
    <property type="component" value="Chromosome V"/>
</dbReference>
<dbReference type="GO" id="GO:0038022">
    <property type="term" value="F:G protein-coupled olfactory receptor activity"/>
    <property type="evidence" value="ECO:0000318"/>
    <property type="project" value="GO_Central"/>
</dbReference>
<sequence>MNNWGCILSIIEQSLSILSFLTNSLLIFLVFTSSPKTMGSYKYIMIFTSVFEMAYGLVHFLIKPEIISKDSYVLEETNSQKSLIPLSVARMLLLSYNGSYAIALINFNIHFIFRYFVMTGNAKRVTGKVIWIWLSIPFLYSIFYSAPTHFLLHSSESMDRVIKSEVEYLKHLPIEDVVYYAFNFFETTENSTQKSTNWTNIYGISFMMLVISTSFSITIIFAAKGYFEVKKLSSIATSHSSASKTLQAQLFYSLVIQTVIPVILIHFPTTIILINAFFGIGREVHGHILTVSICLFPAIDSLPSMIIIRPYRLAIKRVLKYPFRRRSSSIAASNTKYLSDVTSRVATNN</sequence>
<dbReference type="RefSeq" id="NP_506518.2">
    <property type="nucleotide sequence ID" value="NM_074117.4"/>
</dbReference>
<dbReference type="PhylomeDB" id="Q22521"/>
<dbReference type="OMA" id="PSMIIIQ"/>
<feature type="transmembrane region" description="Helical" evidence="1">
    <location>
        <begin position="129"/>
        <end position="146"/>
    </location>
</feature>
<dbReference type="GO" id="GO:0042048">
    <property type="term" value="P:olfactory behavior"/>
    <property type="evidence" value="ECO:0000318"/>
    <property type="project" value="GO_Central"/>
</dbReference>
<dbReference type="KEGG" id="cel:CELE_T16A9.2"/>
<keyword evidence="1" id="KW-1133">Transmembrane helix</keyword>
<dbReference type="EMBL" id="BX284605">
    <property type="protein sequence ID" value="CAB00876.2"/>
    <property type="molecule type" value="Genomic_DNA"/>
</dbReference>
<reference evidence="2 3" key="1">
    <citation type="journal article" date="1998" name="Science">
        <title>Genome sequence of the nematode C. elegans: a platform for investigating biology.</title>
        <authorList>
            <consortium name="The C. elegans sequencing consortium"/>
            <person name="Sulson J.E."/>
            <person name="Waterston R."/>
        </authorList>
    </citation>
    <scope>NUCLEOTIDE SEQUENCE [LARGE SCALE GENOMIC DNA]</scope>
    <source>
        <strain evidence="2 3">Bristol N2</strain>
    </source>
</reference>
<keyword evidence="3" id="KW-1185">Reference proteome</keyword>
<dbReference type="FunCoup" id="Q22521">
    <property type="interactions" value="811"/>
</dbReference>
<evidence type="ECO:0000256" key="1">
    <source>
        <dbReference type="SAM" id="Phobius"/>
    </source>
</evidence>
<dbReference type="SUPFAM" id="SSF81321">
    <property type="entry name" value="Family A G protein-coupled receptor-like"/>
    <property type="match status" value="1"/>
</dbReference>
<protein>
    <submittedName>
        <fullName evidence="2">Seven TM Receptor</fullName>
    </submittedName>
</protein>
<dbReference type="AlphaFoldDB" id="Q22521"/>
<keyword evidence="1" id="KW-0812">Transmembrane</keyword>
<evidence type="ECO:0000313" key="2">
    <source>
        <dbReference type="EMBL" id="CAB00876.2"/>
    </source>
</evidence>
<dbReference type="WormBase" id="T16A9.2">
    <property type="protein sequence ID" value="CE42970"/>
    <property type="gene ID" value="WBGene00006261"/>
    <property type="gene designation" value="str-230"/>
</dbReference>
<dbReference type="GO" id="GO:0007186">
    <property type="term" value="P:G protein-coupled receptor signaling pathway"/>
    <property type="evidence" value="ECO:0000318"/>
    <property type="project" value="GO_Central"/>
</dbReference>
<dbReference type="InterPro" id="IPR019428">
    <property type="entry name" value="7TM_GPCR_serpentine_rcpt_Str"/>
</dbReference>
<dbReference type="InParanoid" id="Q22521"/>
<name>Q22521_CAEEL</name>
<gene>
    <name evidence="2 4" type="primary">str-230</name>
    <name evidence="2" type="ORF">CELE_T16A9.2</name>
    <name evidence="4" type="ORF">T16A9.2</name>
</gene>
<keyword evidence="2" id="KW-0675">Receptor</keyword>
<dbReference type="UCSC" id="T16A9.2">
    <property type="organism name" value="c. elegans"/>
</dbReference>
<proteinExistence type="predicted"/>
<dbReference type="PANTHER" id="PTHR22943:SF35">
    <property type="entry name" value="SEVEN TM RECEPTOR"/>
    <property type="match status" value="1"/>
</dbReference>
<feature type="transmembrane region" description="Helical" evidence="1">
    <location>
        <begin position="201"/>
        <end position="223"/>
    </location>
</feature>
<feature type="transmembrane region" description="Helical" evidence="1">
    <location>
        <begin position="43"/>
        <end position="62"/>
    </location>
</feature>
<dbReference type="PANTHER" id="PTHR22943">
    <property type="entry name" value="7-TRANSMEMBRANE DOMAIN RECEPTOR C.ELEGANS"/>
    <property type="match status" value="1"/>
</dbReference>
<feature type="transmembrane region" description="Helical" evidence="1">
    <location>
        <begin position="98"/>
        <end position="117"/>
    </location>
</feature>
<dbReference type="PaxDb" id="6239-T16A9.2"/>
<dbReference type="OrthoDB" id="5839205at2759"/>
<feature type="transmembrane region" description="Helical" evidence="1">
    <location>
        <begin position="250"/>
        <end position="278"/>
    </location>
</feature>
<dbReference type="CTD" id="188548"/>
<feature type="transmembrane region" description="Helical" evidence="1">
    <location>
        <begin position="284"/>
        <end position="308"/>
    </location>
</feature>
<accession>Q22521</accession>
<feature type="transmembrane region" description="Helical" evidence="1">
    <location>
        <begin position="6"/>
        <end position="31"/>
    </location>
</feature>
<evidence type="ECO:0000313" key="3">
    <source>
        <dbReference type="Proteomes" id="UP000001940"/>
    </source>
</evidence>